<comment type="similarity">
    <text evidence="2">Belongs to the sterol desaturase family.</text>
</comment>
<evidence type="ECO:0000259" key="11">
    <source>
        <dbReference type="Pfam" id="PF04116"/>
    </source>
</evidence>
<keyword evidence="8" id="KW-0456">Lyase</keyword>
<dbReference type="Proteomes" id="UP001179952">
    <property type="component" value="Unassembled WGS sequence"/>
</dbReference>
<keyword evidence="7 10" id="KW-0472">Membrane</keyword>
<comment type="subcellular location">
    <subcellularLocation>
        <location evidence="1">Endoplasmic reticulum membrane</location>
        <topology evidence="1">Multi-pass membrane protein</topology>
    </subcellularLocation>
</comment>
<dbReference type="InterPro" id="IPR006694">
    <property type="entry name" value="Fatty_acid_hydroxylase"/>
</dbReference>
<sequence length="338" mass="38956">MSTSTSPISLHYISSHRRTQSHPSNTPLHHNQAIEMLPYSTVAEAEAALGRGLTGAETMWFRYSSGMSDFVLYCHNVLFLFLFTVVPLSLALVELRWPSLIRRYKLQPKVQLTPSAVFRCYTDVMRILLFTIAPLQLASYPIIKLIGIRTGLALPSAWEILSQLVVYVFIEDFSHYWIHRFLHGKWMYENIHRVHHEYTAPIGFVASYAHPVDAMLLGLPSFLGPALVPCHTVTFWLWNILRHFEGNDVHTGYDFPMSFTKLIPFYGGAEFHDYHHYVGGQTKSNFAPMFTYCDYIYGTDKGYKYQKKHLAKMREQWKSGNGSNGEVNHVFDEFNKSE</sequence>
<protein>
    <recommendedName>
        <fullName evidence="3">aldehyde oxygenase (deformylating)</fullName>
        <ecNumber evidence="3">4.1.99.5</ecNumber>
    </recommendedName>
</protein>
<evidence type="ECO:0000256" key="8">
    <source>
        <dbReference type="ARBA" id="ARBA00023239"/>
    </source>
</evidence>
<evidence type="ECO:0000256" key="6">
    <source>
        <dbReference type="ARBA" id="ARBA00022989"/>
    </source>
</evidence>
<dbReference type="AlphaFoldDB" id="A0AAV9AER5"/>
<evidence type="ECO:0000256" key="5">
    <source>
        <dbReference type="ARBA" id="ARBA00022824"/>
    </source>
</evidence>
<keyword evidence="4 10" id="KW-0812">Transmembrane</keyword>
<evidence type="ECO:0000256" key="1">
    <source>
        <dbReference type="ARBA" id="ARBA00004477"/>
    </source>
</evidence>
<keyword evidence="12" id="KW-0503">Monooxygenase</keyword>
<evidence type="ECO:0000256" key="4">
    <source>
        <dbReference type="ARBA" id="ARBA00022692"/>
    </source>
</evidence>
<dbReference type="GO" id="GO:0005789">
    <property type="term" value="C:endoplasmic reticulum membrane"/>
    <property type="evidence" value="ECO:0007669"/>
    <property type="project" value="UniProtKB-SubCell"/>
</dbReference>
<reference evidence="12" key="2">
    <citation type="submission" date="2023-06" db="EMBL/GenBank/DDBJ databases">
        <authorList>
            <person name="Ma L."/>
            <person name="Liu K.-W."/>
            <person name="Li Z."/>
            <person name="Hsiao Y.-Y."/>
            <person name="Qi Y."/>
            <person name="Fu T."/>
            <person name="Tang G."/>
            <person name="Zhang D."/>
            <person name="Sun W.-H."/>
            <person name="Liu D.-K."/>
            <person name="Li Y."/>
            <person name="Chen G.-Z."/>
            <person name="Liu X.-D."/>
            <person name="Liao X.-Y."/>
            <person name="Jiang Y.-T."/>
            <person name="Yu X."/>
            <person name="Hao Y."/>
            <person name="Huang J."/>
            <person name="Zhao X.-W."/>
            <person name="Ke S."/>
            <person name="Chen Y.-Y."/>
            <person name="Wu W.-L."/>
            <person name="Hsu J.-L."/>
            <person name="Lin Y.-F."/>
            <person name="Huang M.-D."/>
            <person name="Li C.-Y."/>
            <person name="Huang L."/>
            <person name="Wang Z.-W."/>
            <person name="Zhao X."/>
            <person name="Zhong W.-Y."/>
            <person name="Peng D.-H."/>
            <person name="Ahmad S."/>
            <person name="Lan S."/>
            <person name="Zhang J.-S."/>
            <person name="Tsai W.-C."/>
            <person name="Van De Peer Y."/>
            <person name="Liu Z.-J."/>
        </authorList>
    </citation>
    <scope>NUCLEOTIDE SEQUENCE</scope>
    <source>
        <strain evidence="12">SCP</strain>
        <tissue evidence="12">Leaves</tissue>
    </source>
</reference>
<dbReference type="GO" id="GO:0008610">
    <property type="term" value="P:lipid biosynthetic process"/>
    <property type="evidence" value="ECO:0007669"/>
    <property type="project" value="InterPro"/>
</dbReference>
<keyword evidence="5" id="KW-0256">Endoplasmic reticulum</keyword>
<evidence type="ECO:0000256" key="3">
    <source>
        <dbReference type="ARBA" id="ARBA00013146"/>
    </source>
</evidence>
<evidence type="ECO:0000256" key="2">
    <source>
        <dbReference type="ARBA" id="ARBA00009324"/>
    </source>
</evidence>
<dbReference type="GO" id="GO:0004497">
    <property type="term" value="F:monooxygenase activity"/>
    <property type="evidence" value="ECO:0007669"/>
    <property type="project" value="UniProtKB-KW"/>
</dbReference>
<gene>
    <name evidence="12" type="ORF">QJS04_geneDACA020521</name>
</gene>
<organism evidence="12 13">
    <name type="scientific">Acorus gramineus</name>
    <name type="common">Dwarf sweet flag</name>
    <dbReference type="NCBI Taxonomy" id="55184"/>
    <lineage>
        <taxon>Eukaryota</taxon>
        <taxon>Viridiplantae</taxon>
        <taxon>Streptophyta</taxon>
        <taxon>Embryophyta</taxon>
        <taxon>Tracheophyta</taxon>
        <taxon>Spermatophyta</taxon>
        <taxon>Magnoliopsida</taxon>
        <taxon>Liliopsida</taxon>
        <taxon>Acoraceae</taxon>
        <taxon>Acorus</taxon>
    </lineage>
</organism>
<keyword evidence="6 10" id="KW-1133">Transmembrane helix</keyword>
<evidence type="ECO:0000313" key="13">
    <source>
        <dbReference type="Proteomes" id="UP001179952"/>
    </source>
</evidence>
<comment type="catalytic activity">
    <reaction evidence="9">
        <text>a long-chain fatty aldehyde + 2 NADPH + O2 + H(+) = a long-chain alkane + formate + 2 NADP(+) + H2O</text>
        <dbReference type="Rhea" id="RHEA:21440"/>
        <dbReference type="ChEBI" id="CHEBI:15377"/>
        <dbReference type="ChEBI" id="CHEBI:15378"/>
        <dbReference type="ChEBI" id="CHEBI:15379"/>
        <dbReference type="ChEBI" id="CHEBI:15740"/>
        <dbReference type="ChEBI" id="CHEBI:17176"/>
        <dbReference type="ChEBI" id="CHEBI:57783"/>
        <dbReference type="ChEBI" id="CHEBI:58349"/>
        <dbReference type="ChEBI" id="CHEBI:83563"/>
        <dbReference type="EC" id="4.1.99.5"/>
    </reaction>
</comment>
<proteinExistence type="inferred from homology"/>
<dbReference type="PANTHER" id="PTHR11863">
    <property type="entry name" value="STEROL DESATURASE"/>
    <property type="match status" value="1"/>
</dbReference>
<reference evidence="12" key="1">
    <citation type="journal article" date="2023" name="Nat. Commun.">
        <title>Diploid and tetraploid genomes of Acorus and the evolution of monocots.</title>
        <authorList>
            <person name="Ma L."/>
            <person name="Liu K.W."/>
            <person name="Li Z."/>
            <person name="Hsiao Y.Y."/>
            <person name="Qi Y."/>
            <person name="Fu T."/>
            <person name="Tang G.D."/>
            <person name="Zhang D."/>
            <person name="Sun W.H."/>
            <person name="Liu D.K."/>
            <person name="Li Y."/>
            <person name="Chen G.Z."/>
            <person name="Liu X.D."/>
            <person name="Liao X.Y."/>
            <person name="Jiang Y.T."/>
            <person name="Yu X."/>
            <person name="Hao Y."/>
            <person name="Huang J."/>
            <person name="Zhao X.W."/>
            <person name="Ke S."/>
            <person name="Chen Y.Y."/>
            <person name="Wu W.L."/>
            <person name="Hsu J.L."/>
            <person name="Lin Y.F."/>
            <person name="Huang M.D."/>
            <person name="Li C.Y."/>
            <person name="Huang L."/>
            <person name="Wang Z.W."/>
            <person name="Zhao X."/>
            <person name="Zhong W.Y."/>
            <person name="Peng D.H."/>
            <person name="Ahmad S."/>
            <person name="Lan S."/>
            <person name="Zhang J.S."/>
            <person name="Tsai W.C."/>
            <person name="Van de Peer Y."/>
            <person name="Liu Z.J."/>
        </authorList>
    </citation>
    <scope>NUCLEOTIDE SEQUENCE</scope>
    <source>
        <strain evidence="12">SCP</strain>
    </source>
</reference>
<evidence type="ECO:0000313" key="12">
    <source>
        <dbReference type="EMBL" id="KAK1262547.1"/>
    </source>
</evidence>
<evidence type="ECO:0000256" key="9">
    <source>
        <dbReference type="ARBA" id="ARBA00047909"/>
    </source>
</evidence>
<dbReference type="EMBL" id="JAUJYN010000010">
    <property type="protein sequence ID" value="KAK1262547.1"/>
    <property type="molecule type" value="Genomic_DNA"/>
</dbReference>
<evidence type="ECO:0000256" key="10">
    <source>
        <dbReference type="SAM" id="Phobius"/>
    </source>
</evidence>
<feature type="transmembrane region" description="Helical" evidence="10">
    <location>
        <begin position="70"/>
        <end position="93"/>
    </location>
</feature>
<keyword evidence="13" id="KW-1185">Reference proteome</keyword>
<feature type="domain" description="Fatty acid hydroxylase" evidence="11">
    <location>
        <begin position="165"/>
        <end position="299"/>
    </location>
</feature>
<name>A0AAV9AER5_ACOGR</name>
<dbReference type="InterPro" id="IPR050307">
    <property type="entry name" value="Sterol_Desaturase_Related"/>
</dbReference>
<evidence type="ECO:0000256" key="7">
    <source>
        <dbReference type="ARBA" id="ARBA00023136"/>
    </source>
</evidence>
<dbReference type="Pfam" id="PF04116">
    <property type="entry name" value="FA_hydroxylase"/>
    <property type="match status" value="1"/>
</dbReference>
<accession>A0AAV9AER5</accession>
<dbReference type="EC" id="4.1.99.5" evidence="3"/>
<dbReference type="GO" id="GO:0071771">
    <property type="term" value="F:aldehyde oxygenase (deformylating) activity"/>
    <property type="evidence" value="ECO:0007669"/>
    <property type="project" value="UniProtKB-EC"/>
</dbReference>
<dbReference type="GO" id="GO:0005506">
    <property type="term" value="F:iron ion binding"/>
    <property type="evidence" value="ECO:0007669"/>
    <property type="project" value="InterPro"/>
</dbReference>
<comment type="caution">
    <text evidence="12">The sequence shown here is derived from an EMBL/GenBank/DDBJ whole genome shotgun (WGS) entry which is preliminary data.</text>
</comment>
<keyword evidence="12" id="KW-0560">Oxidoreductase</keyword>